<evidence type="ECO:0000313" key="4">
    <source>
        <dbReference type="Proteomes" id="UP000289954"/>
    </source>
</evidence>
<dbReference type="InterPro" id="IPR013783">
    <property type="entry name" value="Ig-like_fold"/>
</dbReference>
<feature type="transmembrane region" description="Helical" evidence="1">
    <location>
        <begin position="45"/>
        <end position="64"/>
    </location>
</feature>
<dbReference type="GO" id="GO:0005975">
    <property type="term" value="P:carbohydrate metabolic process"/>
    <property type="evidence" value="ECO:0007669"/>
    <property type="project" value="UniProtKB-ARBA"/>
</dbReference>
<evidence type="ECO:0000313" key="3">
    <source>
        <dbReference type="EMBL" id="GCE77048.1"/>
    </source>
</evidence>
<accession>A0A402DSF6</accession>
<dbReference type="RefSeq" id="WP_130781647.1">
    <property type="nucleotide sequence ID" value="NZ_BIMR01000165.1"/>
</dbReference>
<dbReference type="InterPro" id="IPR002909">
    <property type="entry name" value="IPT_dom"/>
</dbReference>
<name>A0A402DSF6_9CELL</name>
<dbReference type="CDD" id="cd00102">
    <property type="entry name" value="IPT"/>
    <property type="match status" value="1"/>
</dbReference>
<dbReference type="AlphaFoldDB" id="A0A402DSF6"/>
<feature type="transmembrane region" description="Helical" evidence="1">
    <location>
        <begin position="114"/>
        <end position="137"/>
    </location>
</feature>
<protein>
    <recommendedName>
        <fullName evidence="2">IPT/TIG domain-containing protein</fullName>
    </recommendedName>
</protein>
<dbReference type="Proteomes" id="UP000289954">
    <property type="component" value="Unassembled WGS sequence"/>
</dbReference>
<keyword evidence="1" id="KW-1133">Transmembrane helix</keyword>
<dbReference type="EMBL" id="BIMR01000165">
    <property type="protein sequence ID" value="GCE77048.1"/>
    <property type="molecule type" value="Genomic_DNA"/>
</dbReference>
<evidence type="ECO:0000259" key="2">
    <source>
        <dbReference type="Pfam" id="PF01833"/>
    </source>
</evidence>
<sequence>MAVNQPLASPAPTLVATTGAATTVPLAAREDLPDATPGIRTASRWIVLGFLLAAAVSALVAFVVRGQEARARDAAVLALTFLSVGVGLLLLHVLDLRGKRYGVFRPLVGADHRFSTSLTQIGLWTVLVATVLAYLLFRSVVAGAPLAAVLPSDRWDEYLLLLGGPFAAAIVSKGVVTSKLANGTLQKSEPSRTTLSQVATDDSGGGDLVDAQYLLLNLVAQVYVLVAVLRTGVLPALPDVLLALTSLTAATYVGNKIAQRNAPTITSVTPRAVTAGTVVTVLGDHFDPNGTVDDRIVTVQVSGLAQTIEVAKPDFTNTVVRFRAPDALAGLALGPHDLRVVSSAGVETAATPVEVVAPT</sequence>
<comment type="caution">
    <text evidence="3">The sequence shown here is derived from an EMBL/GenBank/DDBJ whole genome shotgun (WGS) entry which is preliminary data.</text>
</comment>
<keyword evidence="1" id="KW-0812">Transmembrane</keyword>
<feature type="domain" description="IPT/TIG" evidence="2">
    <location>
        <begin position="263"/>
        <end position="330"/>
    </location>
</feature>
<dbReference type="Gene3D" id="2.60.40.10">
    <property type="entry name" value="Immunoglobulins"/>
    <property type="match status" value="1"/>
</dbReference>
<dbReference type="OrthoDB" id="4336015at2"/>
<reference evidence="3 4" key="1">
    <citation type="submission" date="2019-01" db="EMBL/GenBank/DDBJ databases">
        <title>Draft genome sequence of Cellulomonas takizawaensis strain TKZ-21.</title>
        <authorList>
            <person name="Yamamura H."/>
            <person name="Hayashi T."/>
            <person name="Hamada M."/>
            <person name="Serisawa Y."/>
            <person name="Matsuyama K."/>
            <person name="Nakagawa Y."/>
            <person name="Otoguro M."/>
            <person name="Yanagida F."/>
            <person name="Hayakawa M."/>
        </authorList>
    </citation>
    <scope>NUCLEOTIDE SEQUENCE [LARGE SCALE GENOMIC DNA]</scope>
    <source>
        <strain evidence="3 4">NBRC12680</strain>
    </source>
</reference>
<feature type="transmembrane region" description="Helical" evidence="1">
    <location>
        <begin position="76"/>
        <end position="94"/>
    </location>
</feature>
<evidence type="ECO:0000256" key="1">
    <source>
        <dbReference type="SAM" id="Phobius"/>
    </source>
</evidence>
<gene>
    <name evidence="3" type="ORF">CBZ_21040</name>
</gene>
<organism evidence="3 4">
    <name type="scientific">Cellulomonas biazotea</name>
    <dbReference type="NCBI Taxonomy" id="1709"/>
    <lineage>
        <taxon>Bacteria</taxon>
        <taxon>Bacillati</taxon>
        <taxon>Actinomycetota</taxon>
        <taxon>Actinomycetes</taxon>
        <taxon>Micrococcales</taxon>
        <taxon>Cellulomonadaceae</taxon>
        <taxon>Cellulomonas</taxon>
    </lineage>
</organism>
<dbReference type="SUPFAM" id="SSF81296">
    <property type="entry name" value="E set domains"/>
    <property type="match status" value="1"/>
</dbReference>
<keyword evidence="1" id="KW-0472">Membrane</keyword>
<dbReference type="Pfam" id="PF01833">
    <property type="entry name" value="TIG"/>
    <property type="match status" value="1"/>
</dbReference>
<dbReference type="InterPro" id="IPR014756">
    <property type="entry name" value="Ig_E-set"/>
</dbReference>
<proteinExistence type="predicted"/>
<keyword evidence="4" id="KW-1185">Reference proteome</keyword>